<dbReference type="Gene3D" id="1.10.260.40">
    <property type="entry name" value="lambda repressor-like DNA-binding domains"/>
    <property type="match status" value="1"/>
</dbReference>
<evidence type="ECO:0000259" key="4">
    <source>
        <dbReference type="PROSITE" id="PS50932"/>
    </source>
</evidence>
<keyword evidence="2" id="KW-0238">DNA-binding</keyword>
<dbReference type="CDD" id="cd01392">
    <property type="entry name" value="HTH_LacI"/>
    <property type="match status" value="1"/>
</dbReference>
<dbReference type="PROSITE" id="PS50932">
    <property type="entry name" value="HTH_LACI_2"/>
    <property type="match status" value="1"/>
</dbReference>
<dbReference type="InterPro" id="IPR001761">
    <property type="entry name" value="Peripla_BP/Lac1_sug-bd_dom"/>
</dbReference>
<dbReference type="GO" id="GO:0003700">
    <property type="term" value="F:DNA-binding transcription factor activity"/>
    <property type="evidence" value="ECO:0007669"/>
    <property type="project" value="TreeGrafter"/>
</dbReference>
<evidence type="ECO:0000313" key="6">
    <source>
        <dbReference type="Proteomes" id="UP000245647"/>
    </source>
</evidence>
<dbReference type="InterPro" id="IPR010982">
    <property type="entry name" value="Lambda_DNA-bd_dom_sf"/>
</dbReference>
<protein>
    <submittedName>
        <fullName evidence="5">LacI family transcriptional regulator</fullName>
    </submittedName>
</protein>
<dbReference type="PANTHER" id="PTHR30146">
    <property type="entry name" value="LACI-RELATED TRANSCRIPTIONAL REPRESSOR"/>
    <property type="match status" value="1"/>
</dbReference>
<keyword evidence="3" id="KW-0804">Transcription</keyword>
<feature type="domain" description="HTH lacI-type" evidence="4">
    <location>
        <begin position="6"/>
        <end position="60"/>
    </location>
</feature>
<dbReference type="SMART" id="SM00354">
    <property type="entry name" value="HTH_LACI"/>
    <property type="match status" value="1"/>
</dbReference>
<dbReference type="Pfam" id="PF00532">
    <property type="entry name" value="Peripla_BP_1"/>
    <property type="match status" value="1"/>
</dbReference>
<evidence type="ECO:0000256" key="3">
    <source>
        <dbReference type="ARBA" id="ARBA00023163"/>
    </source>
</evidence>
<dbReference type="InterPro" id="IPR028082">
    <property type="entry name" value="Peripla_BP_I"/>
</dbReference>
<reference evidence="5 6" key="1">
    <citation type="submission" date="2018-04" db="EMBL/GenBank/DDBJ databases">
        <title>Pedobacter chongqingensis sp. nov., isolated from a rottenly hemp rope.</title>
        <authorList>
            <person name="Cai Y."/>
        </authorList>
    </citation>
    <scope>NUCLEOTIDE SEQUENCE [LARGE SCALE GENOMIC DNA]</scope>
    <source>
        <strain evidence="5 6">FJ4-8</strain>
    </source>
</reference>
<dbReference type="SUPFAM" id="SSF53822">
    <property type="entry name" value="Periplasmic binding protein-like I"/>
    <property type="match status" value="1"/>
</dbReference>
<dbReference type="Pfam" id="PF00356">
    <property type="entry name" value="LacI"/>
    <property type="match status" value="1"/>
</dbReference>
<dbReference type="EMBL" id="QEAS01000022">
    <property type="protein sequence ID" value="PWG78608.1"/>
    <property type="molecule type" value="Genomic_DNA"/>
</dbReference>
<dbReference type="OrthoDB" id="9803256at2"/>
<evidence type="ECO:0000313" key="5">
    <source>
        <dbReference type="EMBL" id="PWG78608.1"/>
    </source>
</evidence>
<name>A0A2U2PB32_9SPHI</name>
<evidence type="ECO:0000256" key="1">
    <source>
        <dbReference type="ARBA" id="ARBA00023015"/>
    </source>
</evidence>
<evidence type="ECO:0000256" key="2">
    <source>
        <dbReference type="ARBA" id="ARBA00023125"/>
    </source>
</evidence>
<dbReference type="SUPFAM" id="SSF47413">
    <property type="entry name" value="lambda repressor-like DNA-binding domains"/>
    <property type="match status" value="1"/>
</dbReference>
<dbReference type="GO" id="GO:0000976">
    <property type="term" value="F:transcription cis-regulatory region binding"/>
    <property type="evidence" value="ECO:0007669"/>
    <property type="project" value="TreeGrafter"/>
</dbReference>
<accession>A0A2U2PB32</accession>
<keyword evidence="6" id="KW-1185">Reference proteome</keyword>
<dbReference type="AlphaFoldDB" id="A0A2U2PB32"/>
<sequence>MKKHQTTIFDIAKELGISKSTVSRALTGHPSVHKQTREKVLQLANDLEYQRNMFSIGLMRKASNTVGIIVPEFSRSFFPQLIIGAQEKAKEAGYNLIISQSDESYETEVSNVKVMLAHQVDGLLISITRETNNFEHLKIFQRKGIPIVFFNRVCDEMIVPKVIVEDQEGAFTAVEHLISRGKRRIAHLSGPESLSICKRRKAGYMAALKKHQISFDEDLLVHYDLTINKVKIYVNYFLNLKERPDAIFCINDPTAIEAIRLIKETGLRIPEDIAIIGFSNDFVSSLIEPSLTTVEQPIKEMGRTAAQLLIDQIARDVADWKAPTVVLKTQLIVRNSS</sequence>
<dbReference type="InterPro" id="IPR000843">
    <property type="entry name" value="HTH_LacI"/>
</dbReference>
<proteinExistence type="predicted"/>
<dbReference type="PANTHER" id="PTHR30146:SF109">
    <property type="entry name" value="HTH-TYPE TRANSCRIPTIONAL REGULATOR GALS"/>
    <property type="match status" value="1"/>
</dbReference>
<dbReference type="Proteomes" id="UP000245647">
    <property type="component" value="Unassembled WGS sequence"/>
</dbReference>
<dbReference type="CDD" id="cd06267">
    <property type="entry name" value="PBP1_LacI_sugar_binding-like"/>
    <property type="match status" value="1"/>
</dbReference>
<dbReference type="RefSeq" id="WP_109417819.1">
    <property type="nucleotide sequence ID" value="NZ_QEAS01000022.1"/>
</dbReference>
<organism evidence="5 6">
    <name type="scientific">Pararcticibacter amylolyticus</name>
    <dbReference type="NCBI Taxonomy" id="2173175"/>
    <lineage>
        <taxon>Bacteria</taxon>
        <taxon>Pseudomonadati</taxon>
        <taxon>Bacteroidota</taxon>
        <taxon>Sphingobacteriia</taxon>
        <taxon>Sphingobacteriales</taxon>
        <taxon>Sphingobacteriaceae</taxon>
        <taxon>Pararcticibacter</taxon>
    </lineage>
</organism>
<dbReference type="Gene3D" id="3.40.50.2300">
    <property type="match status" value="2"/>
</dbReference>
<comment type="caution">
    <text evidence="5">The sequence shown here is derived from an EMBL/GenBank/DDBJ whole genome shotgun (WGS) entry which is preliminary data.</text>
</comment>
<gene>
    <name evidence="5" type="ORF">DDR33_21250</name>
</gene>
<keyword evidence="1" id="KW-0805">Transcription regulation</keyword>